<reference evidence="1 2" key="1">
    <citation type="journal article" date="2018" name="Front. Plant Sci.">
        <title>Red Clover (Trifolium pratense) and Zigzag Clover (T. medium) - A Picture of Genomic Similarities and Differences.</title>
        <authorList>
            <person name="Dluhosova J."/>
            <person name="Istvanek J."/>
            <person name="Nedelnik J."/>
            <person name="Repkova J."/>
        </authorList>
    </citation>
    <scope>NUCLEOTIDE SEQUENCE [LARGE SCALE GENOMIC DNA]</scope>
    <source>
        <strain evidence="2">cv. 10/8</strain>
        <tissue evidence="1">Leaf</tissue>
    </source>
</reference>
<dbReference type="EMBL" id="LXQA011453510">
    <property type="protein sequence ID" value="MCI97769.1"/>
    <property type="molecule type" value="Genomic_DNA"/>
</dbReference>
<proteinExistence type="predicted"/>
<organism evidence="1 2">
    <name type="scientific">Trifolium medium</name>
    <dbReference type="NCBI Taxonomy" id="97028"/>
    <lineage>
        <taxon>Eukaryota</taxon>
        <taxon>Viridiplantae</taxon>
        <taxon>Streptophyta</taxon>
        <taxon>Embryophyta</taxon>
        <taxon>Tracheophyta</taxon>
        <taxon>Spermatophyta</taxon>
        <taxon>Magnoliopsida</taxon>
        <taxon>eudicotyledons</taxon>
        <taxon>Gunneridae</taxon>
        <taxon>Pentapetalae</taxon>
        <taxon>rosids</taxon>
        <taxon>fabids</taxon>
        <taxon>Fabales</taxon>
        <taxon>Fabaceae</taxon>
        <taxon>Papilionoideae</taxon>
        <taxon>50 kb inversion clade</taxon>
        <taxon>NPAAA clade</taxon>
        <taxon>Hologalegina</taxon>
        <taxon>IRL clade</taxon>
        <taxon>Trifolieae</taxon>
        <taxon>Trifolium</taxon>
    </lineage>
</organism>
<evidence type="ECO:0000313" key="1">
    <source>
        <dbReference type="EMBL" id="MCI97769.1"/>
    </source>
</evidence>
<evidence type="ECO:0000313" key="2">
    <source>
        <dbReference type="Proteomes" id="UP000265520"/>
    </source>
</evidence>
<dbReference type="Proteomes" id="UP000265520">
    <property type="component" value="Unassembled WGS sequence"/>
</dbReference>
<dbReference type="AlphaFoldDB" id="A0A392WDI3"/>
<sequence length="34" mass="3714">MHGNMMNSKMEEVEGGGLAKGWRRSGVSAAWHVL</sequence>
<accession>A0A392WDI3</accession>
<keyword evidence="2" id="KW-1185">Reference proteome</keyword>
<protein>
    <submittedName>
        <fullName evidence="1">Uncharacterized protein</fullName>
    </submittedName>
</protein>
<comment type="caution">
    <text evidence="1">The sequence shown here is derived from an EMBL/GenBank/DDBJ whole genome shotgun (WGS) entry which is preliminary data.</text>
</comment>
<name>A0A392WDI3_9FABA</name>
<feature type="non-terminal residue" evidence="1">
    <location>
        <position position="34"/>
    </location>
</feature>